<dbReference type="EMBL" id="KQ978350">
    <property type="protein sequence ID" value="KYM94665.1"/>
    <property type="molecule type" value="Genomic_DNA"/>
</dbReference>
<reference evidence="1 2" key="1">
    <citation type="submission" date="2016-03" db="EMBL/GenBank/DDBJ databases">
        <title>Cyphomyrmex costatus WGS genome.</title>
        <authorList>
            <person name="Nygaard S."/>
            <person name="Hu H."/>
            <person name="Boomsma J."/>
            <person name="Zhang G."/>
        </authorList>
    </citation>
    <scope>NUCLEOTIDE SEQUENCE [LARGE SCALE GENOMIC DNA]</scope>
    <source>
        <strain evidence="1">MS0001</strain>
        <tissue evidence="1">Whole body</tissue>
    </source>
</reference>
<evidence type="ECO:0000313" key="1">
    <source>
        <dbReference type="EMBL" id="KYM94665.1"/>
    </source>
</evidence>
<organism evidence="1 2">
    <name type="scientific">Cyphomyrmex costatus</name>
    <dbReference type="NCBI Taxonomy" id="456900"/>
    <lineage>
        <taxon>Eukaryota</taxon>
        <taxon>Metazoa</taxon>
        <taxon>Ecdysozoa</taxon>
        <taxon>Arthropoda</taxon>
        <taxon>Hexapoda</taxon>
        <taxon>Insecta</taxon>
        <taxon>Pterygota</taxon>
        <taxon>Neoptera</taxon>
        <taxon>Endopterygota</taxon>
        <taxon>Hymenoptera</taxon>
        <taxon>Apocrita</taxon>
        <taxon>Aculeata</taxon>
        <taxon>Formicoidea</taxon>
        <taxon>Formicidae</taxon>
        <taxon>Myrmicinae</taxon>
        <taxon>Cyphomyrmex</taxon>
    </lineage>
</organism>
<dbReference type="AlphaFoldDB" id="A0A195C227"/>
<dbReference type="Proteomes" id="UP000078542">
    <property type="component" value="Unassembled WGS sequence"/>
</dbReference>
<keyword evidence="2" id="KW-1185">Reference proteome</keyword>
<proteinExistence type="predicted"/>
<name>A0A195C227_9HYME</name>
<evidence type="ECO:0000313" key="2">
    <source>
        <dbReference type="Proteomes" id="UP000078542"/>
    </source>
</evidence>
<accession>A0A195C227</accession>
<gene>
    <name evidence="1" type="ORF">ALC62_14645</name>
</gene>
<sequence>MAQEPTYEPEVVEDARRKREHRVVQEDTALWRRRKEELQRQKHREQREPLNVIVSPRYCYRSDKGLLREIRPRDMFGKPERH</sequence>
<protein>
    <submittedName>
        <fullName evidence="1">Uncharacterized protein</fullName>
    </submittedName>
</protein>